<keyword evidence="2" id="KW-1185">Reference proteome</keyword>
<dbReference type="Gene3D" id="3.30.420.300">
    <property type="entry name" value="2-keto-3-deoxy-galactonokinase, substrate binding domain"/>
    <property type="match status" value="1"/>
</dbReference>
<dbReference type="InterPro" id="IPR042257">
    <property type="entry name" value="DGOK_C"/>
</dbReference>
<protein>
    <submittedName>
        <fullName evidence="1">2-dehydro-3-deoxygalactonokinase</fullName>
    </submittedName>
</protein>
<evidence type="ECO:0000313" key="2">
    <source>
        <dbReference type="Proteomes" id="UP001176471"/>
    </source>
</evidence>
<name>A0ABT8ZIE2_9SPHN</name>
<dbReference type="InterPro" id="IPR042258">
    <property type="entry name" value="DGOK_N"/>
</dbReference>
<dbReference type="EMBL" id="JAUQOM010000001">
    <property type="protein sequence ID" value="MDO7834298.1"/>
    <property type="molecule type" value="Genomic_DNA"/>
</dbReference>
<organism evidence="1 2">
    <name type="scientific">Sphingobium cyanobacteriorum</name>
    <dbReference type="NCBI Taxonomy" id="3063954"/>
    <lineage>
        <taxon>Bacteria</taxon>
        <taxon>Pseudomonadati</taxon>
        <taxon>Pseudomonadota</taxon>
        <taxon>Alphaproteobacteria</taxon>
        <taxon>Sphingomonadales</taxon>
        <taxon>Sphingomonadaceae</taxon>
        <taxon>Sphingobium</taxon>
    </lineage>
</organism>
<proteinExistence type="predicted"/>
<dbReference type="Pfam" id="PF05035">
    <property type="entry name" value="DGOK"/>
    <property type="match status" value="1"/>
</dbReference>
<reference evidence="1" key="1">
    <citation type="submission" date="2023-07" db="EMBL/GenBank/DDBJ databases">
        <title>Bacterial whole genome sequence for Sphingobium sp. HBC34.</title>
        <authorList>
            <person name="Le V."/>
            <person name="Ko S.-R."/>
            <person name="Ahn C.-Y."/>
            <person name="Oh H.-M."/>
        </authorList>
    </citation>
    <scope>NUCLEOTIDE SEQUENCE</scope>
    <source>
        <strain evidence="1">HBC34</strain>
    </source>
</reference>
<dbReference type="RefSeq" id="WP_304534790.1">
    <property type="nucleotide sequence ID" value="NZ_JAUQOM010000001.1"/>
</dbReference>
<dbReference type="Gene3D" id="3.30.420.310">
    <property type="entry name" value="2-keto-3-deoxy-galactonokinase, C-terminal domain"/>
    <property type="match status" value="1"/>
</dbReference>
<dbReference type="Proteomes" id="UP001176471">
    <property type="component" value="Unassembled WGS sequence"/>
</dbReference>
<sequence>MSVIIDQDREGLPRDGYAVIGDWGTSRLRLFRVEQGVVTARRDGPGIGAVGGAAALALAEIIAPWLTDGPPRCITLCGMVGARDGWVEVPYADCPADAPTWRQVAATFDWRGVPVRIMAGLACEGADGVPDVMRGEETQIFGACLHDPALGQGRHMIVLPGTHNKWSLLEDGRVTAFHTVPTGELFALLRDRSTLAAKVEAPDPAEEALGFAEGLDKAGVVQLFHSLFATRSMRLRAGRSPDWALGYLSGLLIGCEVAEMRATLGEAAHVVLIGDKALSMRYARAFGAQGIATRLLDGDACARAGLGYGGGDGA</sequence>
<accession>A0ABT8ZIE2</accession>
<evidence type="ECO:0000313" key="1">
    <source>
        <dbReference type="EMBL" id="MDO7834298.1"/>
    </source>
</evidence>
<comment type="caution">
    <text evidence="1">The sequence shown here is derived from an EMBL/GenBank/DDBJ whole genome shotgun (WGS) entry which is preliminary data.</text>
</comment>
<gene>
    <name evidence="1" type="ORF">Q4610_04495</name>
</gene>
<dbReference type="InterPro" id="IPR007729">
    <property type="entry name" value="DGOK"/>
</dbReference>